<sequence>MMVIREERGVKPVLLKFGLALAVSFAGFLFSRLRIRRIKPPKSRKGRSFGHESEVNVGGGIGAKLGLLNSLLLQEETCMNRVISDNSPVALSPDADSIQTGYKDEFLLPEFDDLVKEVDLGATIVRNSFISNMEAPRLKIGSSIAYVGPEKDDYEQEISQLRNMIRMLQDREQRLEVQLLEYCGLREQETAVMELQNRLKVSNIEVKMYNLKVKTLQSENWRLKEQVADNAKVLAELETAKAKVKLLDEKIRYEAEQNREQIITLQQNVARLQDQECKDVACDQDIQIKLQKLKDLEDEAEELRKSNLRLQIENSDLAGRLDSTQILANAFLDDPAVDAVKKENECIKQENVRLMKEIEQLQSDRCSDLEELVYMRWINACLRYELRNHQAPPGKTIAKDLSRSLSPASEKKAKQLILEYANADGPESIVDFDIDQWSSSHASSLTDFGECDDFSSADNSSAARARTNTTRQTKLFSKLSQLIQGKDSSHHHSHVSSQEKSGYQDINPPQLSTSTGTEALRSEFSTSIVTSRTSFDFSNFASMKEGDRRNSDSIAMGGSNKFSARKKGSFSDSLGMEKYDLEKYAEALKDSSLSVRHQRRRRSASCS</sequence>
<organism evidence="5 6">
    <name type="scientific">Cajanus cajan</name>
    <name type="common">Pigeon pea</name>
    <name type="synonym">Cajanus indicus</name>
    <dbReference type="NCBI Taxonomy" id="3821"/>
    <lineage>
        <taxon>Eukaryota</taxon>
        <taxon>Viridiplantae</taxon>
        <taxon>Streptophyta</taxon>
        <taxon>Embryophyta</taxon>
        <taxon>Tracheophyta</taxon>
        <taxon>Spermatophyta</taxon>
        <taxon>Magnoliopsida</taxon>
        <taxon>eudicotyledons</taxon>
        <taxon>Gunneridae</taxon>
        <taxon>Pentapetalae</taxon>
        <taxon>rosids</taxon>
        <taxon>fabids</taxon>
        <taxon>Fabales</taxon>
        <taxon>Fabaceae</taxon>
        <taxon>Papilionoideae</taxon>
        <taxon>50 kb inversion clade</taxon>
        <taxon>NPAAA clade</taxon>
        <taxon>indigoferoid/millettioid clade</taxon>
        <taxon>Phaseoleae</taxon>
        <taxon>Cajanus</taxon>
    </lineage>
</organism>
<proteinExistence type="predicted"/>
<feature type="region of interest" description="Disordered" evidence="3">
    <location>
        <begin position="544"/>
        <end position="571"/>
    </location>
</feature>
<feature type="coiled-coil region" evidence="2">
    <location>
        <begin position="151"/>
        <end position="313"/>
    </location>
</feature>
<dbReference type="PANTHER" id="PTHR31342:SF59">
    <property type="entry name" value="PUTATIVE-RELATED"/>
    <property type="match status" value="1"/>
</dbReference>
<keyword evidence="4" id="KW-0472">Membrane</keyword>
<keyword evidence="4" id="KW-0812">Transmembrane</keyword>
<keyword evidence="1 2" id="KW-0175">Coiled coil</keyword>
<dbReference type="Gramene" id="C.cajan_00447.t">
    <property type="protein sequence ID" value="C.cajan_00447.t"/>
    <property type="gene ID" value="C.cajan_00447"/>
</dbReference>
<evidence type="ECO:0000256" key="3">
    <source>
        <dbReference type="SAM" id="MobiDB-lite"/>
    </source>
</evidence>
<dbReference type="OMA" id="NDRHKEM"/>
<evidence type="ECO:0000313" key="5">
    <source>
        <dbReference type="EMBL" id="KYP54281.1"/>
    </source>
</evidence>
<feature type="region of interest" description="Disordered" evidence="3">
    <location>
        <begin position="482"/>
        <end position="518"/>
    </location>
</feature>
<evidence type="ECO:0000256" key="2">
    <source>
        <dbReference type="SAM" id="Coils"/>
    </source>
</evidence>
<dbReference type="STRING" id="3821.A0A151SHS5"/>
<dbReference type="GO" id="GO:0055028">
    <property type="term" value="C:cortical microtubule"/>
    <property type="evidence" value="ECO:0007669"/>
    <property type="project" value="TreeGrafter"/>
</dbReference>
<evidence type="ECO:0000313" key="6">
    <source>
        <dbReference type="Proteomes" id="UP000075243"/>
    </source>
</evidence>
<feature type="compositionally biased region" description="Polar residues" evidence="3">
    <location>
        <begin position="507"/>
        <end position="518"/>
    </location>
</feature>
<feature type="coiled-coil region" evidence="2">
    <location>
        <begin position="337"/>
        <end position="364"/>
    </location>
</feature>
<dbReference type="GO" id="GO:0072699">
    <property type="term" value="P:protein localization to cortical microtubule cytoskeleton"/>
    <property type="evidence" value="ECO:0007669"/>
    <property type="project" value="TreeGrafter"/>
</dbReference>
<accession>A0A151SHS5</accession>
<evidence type="ECO:0008006" key="7">
    <source>
        <dbReference type="Google" id="ProtNLM"/>
    </source>
</evidence>
<evidence type="ECO:0000256" key="4">
    <source>
        <dbReference type="SAM" id="Phobius"/>
    </source>
</evidence>
<keyword evidence="6" id="KW-1185">Reference proteome</keyword>
<dbReference type="PANTHER" id="PTHR31342">
    <property type="entry name" value="PROTEIN CHUP1, CHLOROPLASTIC"/>
    <property type="match status" value="1"/>
</dbReference>
<gene>
    <name evidence="5" type="ORF">KK1_000464</name>
</gene>
<keyword evidence="4" id="KW-1133">Transmembrane helix</keyword>
<dbReference type="AlphaFoldDB" id="A0A151SHS5"/>
<reference evidence="5 6" key="1">
    <citation type="journal article" date="2012" name="Nat. Biotechnol.">
        <title>Draft genome sequence of pigeonpea (Cajanus cajan), an orphan legume crop of resource-poor farmers.</title>
        <authorList>
            <person name="Varshney R.K."/>
            <person name="Chen W."/>
            <person name="Li Y."/>
            <person name="Bharti A.K."/>
            <person name="Saxena R.K."/>
            <person name="Schlueter J.A."/>
            <person name="Donoghue M.T."/>
            <person name="Azam S."/>
            <person name="Fan G."/>
            <person name="Whaley A.M."/>
            <person name="Farmer A.D."/>
            <person name="Sheridan J."/>
            <person name="Iwata A."/>
            <person name="Tuteja R."/>
            <person name="Penmetsa R.V."/>
            <person name="Wu W."/>
            <person name="Upadhyaya H.D."/>
            <person name="Yang S.P."/>
            <person name="Shah T."/>
            <person name="Saxena K.B."/>
            <person name="Michael T."/>
            <person name="McCombie W.R."/>
            <person name="Yang B."/>
            <person name="Zhang G."/>
            <person name="Yang H."/>
            <person name="Wang J."/>
            <person name="Spillane C."/>
            <person name="Cook D.R."/>
            <person name="May G.D."/>
            <person name="Xu X."/>
            <person name="Jackson S.A."/>
        </authorList>
    </citation>
    <scope>NUCLEOTIDE SEQUENCE [LARGE SCALE GENOMIC DNA]</scope>
    <source>
        <strain evidence="6">cv. Asha</strain>
    </source>
</reference>
<protein>
    <recommendedName>
        <fullName evidence="7">Protein CHUP1, chloroplastic</fullName>
    </recommendedName>
</protein>
<name>A0A151SHS5_CAJCA</name>
<dbReference type="Proteomes" id="UP000075243">
    <property type="component" value="Chromosome 11"/>
</dbReference>
<feature type="transmembrane region" description="Helical" evidence="4">
    <location>
        <begin position="13"/>
        <end position="35"/>
    </location>
</feature>
<evidence type="ECO:0000256" key="1">
    <source>
        <dbReference type="ARBA" id="ARBA00023054"/>
    </source>
</evidence>
<dbReference type="InterPro" id="IPR040265">
    <property type="entry name" value="CHUP1/IPGA1-like"/>
</dbReference>
<dbReference type="EMBL" id="CM003613">
    <property type="protein sequence ID" value="KYP54281.1"/>
    <property type="molecule type" value="Genomic_DNA"/>
</dbReference>